<proteinExistence type="predicted"/>
<dbReference type="EMBL" id="CM039435">
    <property type="protein sequence ID" value="KAI4318230.1"/>
    <property type="molecule type" value="Genomic_DNA"/>
</dbReference>
<keyword evidence="2" id="KW-1185">Reference proteome</keyword>
<reference evidence="1 2" key="1">
    <citation type="journal article" date="2022" name="DNA Res.">
        <title>Chromosomal-level genome assembly of the orchid tree Bauhinia variegata (Leguminosae; Cercidoideae) supports the allotetraploid origin hypothesis of Bauhinia.</title>
        <authorList>
            <person name="Zhong Y."/>
            <person name="Chen Y."/>
            <person name="Zheng D."/>
            <person name="Pang J."/>
            <person name="Liu Y."/>
            <person name="Luo S."/>
            <person name="Meng S."/>
            <person name="Qian L."/>
            <person name="Wei D."/>
            <person name="Dai S."/>
            <person name="Zhou R."/>
        </authorList>
    </citation>
    <scope>NUCLEOTIDE SEQUENCE [LARGE SCALE GENOMIC DNA]</scope>
    <source>
        <strain evidence="1">BV-YZ2020</strain>
    </source>
</reference>
<comment type="caution">
    <text evidence="1">The sequence shown here is derived from an EMBL/GenBank/DDBJ whole genome shotgun (WGS) entry which is preliminary data.</text>
</comment>
<organism evidence="1 2">
    <name type="scientific">Bauhinia variegata</name>
    <name type="common">Purple orchid tree</name>
    <name type="synonym">Phanera variegata</name>
    <dbReference type="NCBI Taxonomy" id="167791"/>
    <lineage>
        <taxon>Eukaryota</taxon>
        <taxon>Viridiplantae</taxon>
        <taxon>Streptophyta</taxon>
        <taxon>Embryophyta</taxon>
        <taxon>Tracheophyta</taxon>
        <taxon>Spermatophyta</taxon>
        <taxon>Magnoliopsida</taxon>
        <taxon>eudicotyledons</taxon>
        <taxon>Gunneridae</taxon>
        <taxon>Pentapetalae</taxon>
        <taxon>rosids</taxon>
        <taxon>fabids</taxon>
        <taxon>Fabales</taxon>
        <taxon>Fabaceae</taxon>
        <taxon>Cercidoideae</taxon>
        <taxon>Cercideae</taxon>
        <taxon>Bauhiniinae</taxon>
        <taxon>Bauhinia</taxon>
    </lineage>
</organism>
<name>A0ACB9M678_BAUVA</name>
<evidence type="ECO:0000313" key="2">
    <source>
        <dbReference type="Proteomes" id="UP000828941"/>
    </source>
</evidence>
<protein>
    <submittedName>
        <fullName evidence="1">Uncharacterized protein</fullName>
    </submittedName>
</protein>
<accession>A0ACB9M678</accession>
<sequence>MSDYKKGLARDITEECGGLPVAIAAVASTLKGKKTESEWKEALEKLKEATPMDIEKGLRNPYSCLQLSYDFLENEEAKSLFLLCSVFPEDFEIHEEYLARYGIGLGLFGNVNSYERARNQELPNEIAELKKLRLLDLYDCKIEKNPFEVIGRCSKLEELYFVYNKGSGWENEGKVAIAFLDKNKAVSVLKRYRIEIGTSSPFEKEDFSITRGLCVENFDASTSNATFKDLVQKCHGLRGLASQTVRHLPASKSANH</sequence>
<dbReference type="Proteomes" id="UP000828941">
    <property type="component" value="Chromosome 10"/>
</dbReference>
<evidence type="ECO:0000313" key="1">
    <source>
        <dbReference type="EMBL" id="KAI4318230.1"/>
    </source>
</evidence>
<gene>
    <name evidence="1" type="ORF">L6164_026019</name>
</gene>